<proteinExistence type="predicted"/>
<dbReference type="InterPro" id="IPR003245">
    <property type="entry name" value="Phytocyanin_dom"/>
</dbReference>
<feature type="chain" id="PRO_5025527380" description="Phytocyanin domain-containing protein" evidence="3">
    <location>
        <begin position="25"/>
        <end position="199"/>
    </location>
</feature>
<dbReference type="Pfam" id="PF02298">
    <property type="entry name" value="Cu_bind_like"/>
    <property type="match status" value="1"/>
</dbReference>
<dbReference type="SUPFAM" id="SSF49503">
    <property type="entry name" value="Cupredoxins"/>
    <property type="match status" value="1"/>
</dbReference>
<dbReference type="EMBL" id="QEFC01001167">
    <property type="protein sequence ID" value="KAE9459617.1"/>
    <property type="molecule type" value="Genomic_DNA"/>
</dbReference>
<feature type="signal peptide" evidence="3">
    <location>
        <begin position="1"/>
        <end position="24"/>
    </location>
</feature>
<protein>
    <recommendedName>
        <fullName evidence="4">Phytocyanin domain-containing protein</fullName>
    </recommendedName>
</protein>
<dbReference type="FunFam" id="2.60.40.420:FF:000034">
    <property type="entry name" value="Cupredoxin superfamily protein"/>
    <property type="match status" value="1"/>
</dbReference>
<sequence length="199" mass="21503">MTKVQISLVLLAAACCLMVAPTSAIYHIVGGSLGWSVPPNKTFFEEWAKPRVFGVEDHLRHNFNYVANKAQKSTVFPFTGLHNVMEVSREDYYNCTLENAVKLYPFGPVILNFTQPGEHYYYSTVGTQCEYGQKLHITVVAGEGSSGRIFSTTEALGEISASPSHAPAPAPNSAPSAGPIGGLDMVIGGLVSFVAWQFV</sequence>
<dbReference type="PANTHER" id="PTHR33021:SF264">
    <property type="entry name" value="OS05G0570900 PROTEIN"/>
    <property type="match status" value="1"/>
</dbReference>
<dbReference type="PROSITE" id="PS51485">
    <property type="entry name" value="PHYTOCYANIN"/>
    <property type="match status" value="1"/>
</dbReference>
<keyword evidence="6" id="KW-1185">Reference proteome</keyword>
<evidence type="ECO:0000256" key="2">
    <source>
        <dbReference type="ARBA" id="ARBA00023180"/>
    </source>
</evidence>
<evidence type="ECO:0000259" key="4">
    <source>
        <dbReference type="PROSITE" id="PS51485"/>
    </source>
</evidence>
<dbReference type="InterPro" id="IPR039391">
    <property type="entry name" value="Phytocyanin-like"/>
</dbReference>
<dbReference type="OrthoDB" id="1916408at2759"/>
<dbReference type="PANTHER" id="PTHR33021">
    <property type="entry name" value="BLUE COPPER PROTEIN"/>
    <property type="match status" value="1"/>
</dbReference>
<organism evidence="5 6">
    <name type="scientific">Rhododendron williamsianum</name>
    <dbReference type="NCBI Taxonomy" id="262921"/>
    <lineage>
        <taxon>Eukaryota</taxon>
        <taxon>Viridiplantae</taxon>
        <taxon>Streptophyta</taxon>
        <taxon>Embryophyta</taxon>
        <taxon>Tracheophyta</taxon>
        <taxon>Spermatophyta</taxon>
        <taxon>Magnoliopsida</taxon>
        <taxon>eudicotyledons</taxon>
        <taxon>Gunneridae</taxon>
        <taxon>Pentapetalae</taxon>
        <taxon>asterids</taxon>
        <taxon>Ericales</taxon>
        <taxon>Ericaceae</taxon>
        <taxon>Ericoideae</taxon>
        <taxon>Rhodoreae</taxon>
        <taxon>Rhododendron</taxon>
    </lineage>
</organism>
<dbReference type="AlphaFoldDB" id="A0A6A4LYN7"/>
<dbReference type="GO" id="GO:0009055">
    <property type="term" value="F:electron transfer activity"/>
    <property type="evidence" value="ECO:0007669"/>
    <property type="project" value="InterPro"/>
</dbReference>
<dbReference type="GO" id="GO:0005886">
    <property type="term" value="C:plasma membrane"/>
    <property type="evidence" value="ECO:0007669"/>
    <property type="project" value="TreeGrafter"/>
</dbReference>
<name>A0A6A4LYN7_9ERIC</name>
<dbReference type="Gene3D" id="2.60.40.420">
    <property type="entry name" value="Cupredoxins - blue copper proteins"/>
    <property type="match status" value="1"/>
</dbReference>
<keyword evidence="1" id="KW-1015">Disulfide bond</keyword>
<evidence type="ECO:0000256" key="3">
    <source>
        <dbReference type="SAM" id="SignalP"/>
    </source>
</evidence>
<reference evidence="5 6" key="1">
    <citation type="journal article" date="2019" name="Genome Biol. Evol.">
        <title>The Rhododendron genome and chromosomal organization provide insight into shared whole-genome duplications across the heath family (Ericaceae).</title>
        <authorList>
            <person name="Soza V.L."/>
            <person name="Lindsley D."/>
            <person name="Waalkes A."/>
            <person name="Ramage E."/>
            <person name="Patwardhan R.P."/>
            <person name="Burton J.N."/>
            <person name="Adey A."/>
            <person name="Kumar A."/>
            <person name="Qiu R."/>
            <person name="Shendure J."/>
            <person name="Hall B."/>
        </authorList>
    </citation>
    <scope>NUCLEOTIDE SEQUENCE [LARGE SCALE GENOMIC DNA]</scope>
    <source>
        <strain evidence="5">RSF 1966-606</strain>
    </source>
</reference>
<keyword evidence="3" id="KW-0732">Signal</keyword>
<accession>A0A6A4LYN7</accession>
<evidence type="ECO:0000313" key="6">
    <source>
        <dbReference type="Proteomes" id="UP000428333"/>
    </source>
</evidence>
<evidence type="ECO:0000256" key="1">
    <source>
        <dbReference type="ARBA" id="ARBA00023157"/>
    </source>
</evidence>
<dbReference type="PROSITE" id="PS51257">
    <property type="entry name" value="PROKAR_LIPOPROTEIN"/>
    <property type="match status" value="1"/>
</dbReference>
<feature type="domain" description="Phytocyanin" evidence="4">
    <location>
        <begin position="25"/>
        <end position="141"/>
    </location>
</feature>
<evidence type="ECO:0000313" key="5">
    <source>
        <dbReference type="EMBL" id="KAE9459617.1"/>
    </source>
</evidence>
<dbReference type="Proteomes" id="UP000428333">
    <property type="component" value="Linkage Group LG05"/>
</dbReference>
<comment type="caution">
    <text evidence="5">The sequence shown here is derived from an EMBL/GenBank/DDBJ whole genome shotgun (WGS) entry which is preliminary data.</text>
</comment>
<keyword evidence="2" id="KW-0325">Glycoprotein</keyword>
<feature type="non-terminal residue" evidence="5">
    <location>
        <position position="1"/>
    </location>
</feature>
<gene>
    <name evidence="5" type="ORF">C3L33_08503</name>
</gene>
<dbReference type="InterPro" id="IPR008972">
    <property type="entry name" value="Cupredoxin"/>
</dbReference>